<proteinExistence type="inferred from homology"/>
<evidence type="ECO:0000313" key="6">
    <source>
        <dbReference type="Proteomes" id="UP000261600"/>
    </source>
</evidence>
<feature type="active site" description="Charge relay system" evidence="2">
    <location>
        <position position="391"/>
    </location>
</feature>
<evidence type="ECO:0000256" key="1">
    <source>
        <dbReference type="ARBA" id="ARBA00006538"/>
    </source>
</evidence>
<dbReference type="AlphaFoldDB" id="A0A3Q3R1P9"/>
<dbReference type="Pfam" id="PF08840">
    <property type="entry name" value="BAAT_C"/>
    <property type="match status" value="1"/>
</dbReference>
<evidence type="ECO:0000259" key="4">
    <source>
        <dbReference type="Pfam" id="PF08840"/>
    </source>
</evidence>
<feature type="active site" description="Charge relay system" evidence="2">
    <location>
        <position position="425"/>
    </location>
</feature>
<dbReference type="PIRSF" id="PIRSF016521">
    <property type="entry name" value="Acyl-CoA_hydro"/>
    <property type="match status" value="1"/>
</dbReference>
<evidence type="ECO:0008006" key="7">
    <source>
        <dbReference type="Google" id="ProtNLM"/>
    </source>
</evidence>
<feature type="active site" description="Charge relay system" evidence="2">
    <location>
        <position position="296"/>
    </location>
</feature>
<feature type="domain" description="Acyl-CoA thioester hydrolase/bile acid-CoA amino acid N-acetyltransferase" evidence="3">
    <location>
        <begin position="88"/>
        <end position="211"/>
    </location>
</feature>
<dbReference type="GO" id="GO:0006637">
    <property type="term" value="P:acyl-CoA metabolic process"/>
    <property type="evidence" value="ECO:0007669"/>
    <property type="project" value="InterPro"/>
</dbReference>
<sequence length="486" mass="53608">MCQLFGKLGFYISSCLRILSFVDSVAALGKQPNKTVSTLTFGCFAMFLGTVYFVTGHYKCMKTGSLVCEEMSSQVRMRLLPSARCLFDEPVQLKVSGLRSRQVVTMRARSADERGVVFSSSATYRADGRGEIDLDRDPSLSGSYVGVEPMGLLWSMRPDILHKRFHKDKTITPHVVKLSVHEGEGEGRMLAEATNERLVMGEGVSRVSVKEGNFEGVLFTPPGEGPFPAVLDLCTFMSEKRPSLLANKGFVVLAVPIYTDKPDNKPMHLDHFKEAVDFLRRQPKVGSKGVGIIARSKGTDIALSLAAFVPGVDATVWINGSSGIVAVPLYYKNRQILSPLTFDLSKAFRVESGATMIKYVLNSPLAEENKGAVVPIEQAKGHFLFAAAEDDLNWDSKAYMDQMVERLKHHRKENFESVCYPGAGHLLEPPYGPFCPSAMHGVLRTAVVWGGEPRAHVAAEVHLWKKIQDYFRTHLSCDVAPSEAKL</sequence>
<comment type="similarity">
    <text evidence="1">Belongs to the C/M/P thioester hydrolase family.</text>
</comment>
<dbReference type="STRING" id="43700.ENSMALP00000024731"/>
<dbReference type="InterPro" id="IPR016662">
    <property type="entry name" value="Acyl-CoA_thioEstase_long-chain"/>
</dbReference>
<protein>
    <recommendedName>
        <fullName evidence="7">BAAT/Acyl-CoA thioester hydrolase C-terminal domain-containing protein</fullName>
    </recommendedName>
</protein>
<dbReference type="InterPro" id="IPR014940">
    <property type="entry name" value="BAAT_C"/>
</dbReference>
<dbReference type="InterPro" id="IPR029058">
    <property type="entry name" value="AB_hydrolase_fold"/>
</dbReference>
<dbReference type="PANTHER" id="PTHR10824">
    <property type="entry name" value="ACYL-COENZYME A THIOESTERASE-RELATED"/>
    <property type="match status" value="1"/>
</dbReference>
<dbReference type="Pfam" id="PF04775">
    <property type="entry name" value="Bile_Hydr_Trans"/>
    <property type="match status" value="1"/>
</dbReference>
<evidence type="ECO:0000313" key="5">
    <source>
        <dbReference type="Ensembl" id="ENSMALP00000024731.1"/>
    </source>
</evidence>
<dbReference type="FunFam" id="3.40.50.1820:FF:000024">
    <property type="entry name" value="acyl-coenzyme A thioesterase 4"/>
    <property type="match status" value="1"/>
</dbReference>
<accession>A0A3Q3R1P9</accession>
<name>A0A3Q3R1P9_MONAL</name>
<feature type="domain" description="BAAT/Acyl-CoA thioester hydrolase C-terminal" evidence="4">
    <location>
        <begin position="267"/>
        <end position="476"/>
    </location>
</feature>
<dbReference type="Gene3D" id="3.40.50.1820">
    <property type="entry name" value="alpha/beta hydrolase"/>
    <property type="match status" value="1"/>
</dbReference>
<dbReference type="SUPFAM" id="SSF53474">
    <property type="entry name" value="alpha/beta-Hydrolases"/>
    <property type="match status" value="1"/>
</dbReference>
<dbReference type="Ensembl" id="ENSMALT00000025197.1">
    <property type="protein sequence ID" value="ENSMALP00000024731.1"/>
    <property type="gene ID" value="ENSMALG00000017219.1"/>
</dbReference>
<dbReference type="InterPro" id="IPR042490">
    <property type="entry name" value="Thio_Ohase/BAAT_N"/>
</dbReference>
<dbReference type="Gene3D" id="2.60.40.2240">
    <property type="entry name" value="Acyl-CoA thioester hydrolase/BAAT N-terminal domain"/>
    <property type="match status" value="1"/>
</dbReference>
<keyword evidence="6" id="KW-1185">Reference proteome</keyword>
<reference evidence="5" key="2">
    <citation type="submission" date="2025-09" db="UniProtKB">
        <authorList>
            <consortium name="Ensembl"/>
        </authorList>
    </citation>
    <scope>IDENTIFICATION</scope>
</reference>
<evidence type="ECO:0000256" key="2">
    <source>
        <dbReference type="PIRSR" id="PIRSR016521-1"/>
    </source>
</evidence>
<dbReference type="Proteomes" id="UP000261600">
    <property type="component" value="Unplaced"/>
</dbReference>
<organism evidence="5 6">
    <name type="scientific">Monopterus albus</name>
    <name type="common">Swamp eel</name>
    <dbReference type="NCBI Taxonomy" id="43700"/>
    <lineage>
        <taxon>Eukaryota</taxon>
        <taxon>Metazoa</taxon>
        <taxon>Chordata</taxon>
        <taxon>Craniata</taxon>
        <taxon>Vertebrata</taxon>
        <taxon>Euteleostomi</taxon>
        <taxon>Actinopterygii</taxon>
        <taxon>Neopterygii</taxon>
        <taxon>Teleostei</taxon>
        <taxon>Neoteleostei</taxon>
        <taxon>Acanthomorphata</taxon>
        <taxon>Anabantaria</taxon>
        <taxon>Synbranchiformes</taxon>
        <taxon>Synbranchidae</taxon>
        <taxon>Monopterus</taxon>
    </lineage>
</organism>
<evidence type="ECO:0000259" key="3">
    <source>
        <dbReference type="Pfam" id="PF04775"/>
    </source>
</evidence>
<dbReference type="GO" id="GO:0047617">
    <property type="term" value="F:fatty acyl-CoA hydrolase activity"/>
    <property type="evidence" value="ECO:0007669"/>
    <property type="project" value="TreeGrafter"/>
</dbReference>
<reference evidence="5" key="1">
    <citation type="submission" date="2025-08" db="UniProtKB">
        <authorList>
            <consortium name="Ensembl"/>
        </authorList>
    </citation>
    <scope>IDENTIFICATION</scope>
</reference>
<dbReference type="PANTHER" id="PTHR10824:SF17">
    <property type="entry name" value="ACYL-COENZYME A THIOESTERASE 6"/>
    <property type="match status" value="1"/>
</dbReference>
<dbReference type="GO" id="GO:0006631">
    <property type="term" value="P:fatty acid metabolic process"/>
    <property type="evidence" value="ECO:0007669"/>
    <property type="project" value="TreeGrafter"/>
</dbReference>
<dbReference type="InterPro" id="IPR006862">
    <property type="entry name" value="Thio_Ohase/aa_AcTrfase"/>
</dbReference>